<comment type="caution">
    <text evidence="2">The sequence shown here is derived from an EMBL/GenBank/DDBJ whole genome shotgun (WGS) entry which is preliminary data.</text>
</comment>
<reference evidence="2" key="1">
    <citation type="submission" date="2021-09" db="EMBL/GenBank/DDBJ databases">
        <title>The genome of Mauremys mutica provides insights into the evolution of semi-aquatic lifestyle.</title>
        <authorList>
            <person name="Gong S."/>
            <person name="Gao Y."/>
        </authorList>
    </citation>
    <scope>NUCLEOTIDE SEQUENCE</scope>
    <source>
        <strain evidence="2">MM-2020</strain>
        <tissue evidence="2">Muscle</tissue>
    </source>
</reference>
<feature type="non-terminal residue" evidence="2">
    <location>
        <position position="1"/>
    </location>
</feature>
<evidence type="ECO:0000313" key="2">
    <source>
        <dbReference type="EMBL" id="KAH1178064.1"/>
    </source>
</evidence>
<name>A0A9D4B2B6_9SAUR</name>
<dbReference type="AlphaFoldDB" id="A0A9D4B2B6"/>
<dbReference type="Proteomes" id="UP000827986">
    <property type="component" value="Unassembled WGS sequence"/>
</dbReference>
<feature type="region of interest" description="Disordered" evidence="1">
    <location>
        <begin position="1"/>
        <end position="49"/>
    </location>
</feature>
<sequence>PGSEERPTLSPGSKPGPAERSQPARIPPPPAASAVQTTSPTIQRARYPP</sequence>
<dbReference type="EMBL" id="JAHDVG010000474">
    <property type="protein sequence ID" value="KAH1178064.1"/>
    <property type="molecule type" value="Genomic_DNA"/>
</dbReference>
<proteinExistence type="predicted"/>
<feature type="non-terminal residue" evidence="2">
    <location>
        <position position="49"/>
    </location>
</feature>
<gene>
    <name evidence="2" type="ORF">KIL84_011766</name>
</gene>
<keyword evidence="3" id="KW-1185">Reference proteome</keyword>
<evidence type="ECO:0000313" key="3">
    <source>
        <dbReference type="Proteomes" id="UP000827986"/>
    </source>
</evidence>
<organism evidence="2 3">
    <name type="scientific">Mauremys mutica</name>
    <name type="common">yellowpond turtle</name>
    <dbReference type="NCBI Taxonomy" id="74926"/>
    <lineage>
        <taxon>Eukaryota</taxon>
        <taxon>Metazoa</taxon>
        <taxon>Chordata</taxon>
        <taxon>Craniata</taxon>
        <taxon>Vertebrata</taxon>
        <taxon>Euteleostomi</taxon>
        <taxon>Archelosauria</taxon>
        <taxon>Testudinata</taxon>
        <taxon>Testudines</taxon>
        <taxon>Cryptodira</taxon>
        <taxon>Durocryptodira</taxon>
        <taxon>Testudinoidea</taxon>
        <taxon>Geoemydidae</taxon>
        <taxon>Geoemydinae</taxon>
        <taxon>Mauremys</taxon>
    </lineage>
</organism>
<protein>
    <submittedName>
        <fullName evidence="2">Uncharacterized protein</fullName>
    </submittedName>
</protein>
<evidence type="ECO:0000256" key="1">
    <source>
        <dbReference type="SAM" id="MobiDB-lite"/>
    </source>
</evidence>
<accession>A0A9D4B2B6</accession>